<dbReference type="EMBL" id="QEWP01000025">
    <property type="protein sequence ID" value="PWD97787.1"/>
    <property type="molecule type" value="Genomic_DNA"/>
</dbReference>
<organism evidence="1 2">
    <name type="scientific">Marinilabilia rubra</name>
    <dbReference type="NCBI Taxonomy" id="2162893"/>
    <lineage>
        <taxon>Bacteria</taxon>
        <taxon>Pseudomonadati</taxon>
        <taxon>Bacteroidota</taxon>
        <taxon>Bacteroidia</taxon>
        <taxon>Marinilabiliales</taxon>
        <taxon>Marinilabiliaceae</taxon>
        <taxon>Marinilabilia</taxon>
    </lineage>
</organism>
<evidence type="ECO:0000313" key="2">
    <source>
        <dbReference type="Proteomes" id="UP000244956"/>
    </source>
</evidence>
<sequence length="241" mass="26599">MDNQNRLSFTVNRKILVLLLVLLPGLGLSSLNGQVKVAPTGNVTGIMVDDQLVEFTTRLCVVEAGWGKTIASGKDVEHSTYSMEEGKHIIETTVDGVQFVEEVEDKGDGFASIKVRSEAETDKALEGAFLQFEMTGGNLDAGYIWMDPEFGKTKLRISEIVPKRLGGPASFLIRSFQIDSGAEKLNVDFGEDLRVFVMHLDENEEHILRVFVKLMGSDLNNGDVSLNRFEVEADLNEVAMN</sequence>
<comment type="caution">
    <text evidence="1">The sequence shown here is derived from an EMBL/GenBank/DDBJ whole genome shotgun (WGS) entry which is preliminary data.</text>
</comment>
<name>A0A2U2B421_9BACT</name>
<accession>A0A2U2B421</accession>
<evidence type="ECO:0000313" key="1">
    <source>
        <dbReference type="EMBL" id="PWD97787.1"/>
    </source>
</evidence>
<proteinExistence type="predicted"/>
<dbReference type="RefSeq" id="WP_109266042.1">
    <property type="nucleotide sequence ID" value="NZ_QEWP01000025.1"/>
</dbReference>
<dbReference type="AlphaFoldDB" id="A0A2U2B421"/>
<keyword evidence="2" id="KW-1185">Reference proteome</keyword>
<dbReference type="OrthoDB" id="1395472at2"/>
<reference evidence="1 2" key="1">
    <citation type="submission" date="2018-05" db="EMBL/GenBank/DDBJ databases">
        <title>Marinilabilia rubrum sp. nov., isolated from saltern sediment.</title>
        <authorList>
            <person name="Zhang R."/>
        </authorList>
    </citation>
    <scope>NUCLEOTIDE SEQUENCE [LARGE SCALE GENOMIC DNA]</scope>
    <source>
        <strain evidence="1 2">WTE16</strain>
    </source>
</reference>
<gene>
    <name evidence="1" type="ORF">DDZ16_18885</name>
</gene>
<protein>
    <submittedName>
        <fullName evidence="1">Uncharacterized protein</fullName>
    </submittedName>
</protein>
<dbReference type="Proteomes" id="UP000244956">
    <property type="component" value="Unassembled WGS sequence"/>
</dbReference>